<proteinExistence type="predicted"/>
<accession>A0A0K1S1X1</accession>
<sequence length="61" mass="6837">MGEIDSFTCLNWDYLLGVARVSTVAAQKSIKYPIMKFYQIAVTGITSLLNKNLSQLILKNL</sequence>
<dbReference type="Proteomes" id="UP000068167">
    <property type="component" value="Chromosome"/>
</dbReference>
<gene>
    <name evidence="1" type="ORF">VL20_3106</name>
</gene>
<dbReference type="EMBL" id="CP011339">
    <property type="protein sequence ID" value="AKV68127.1"/>
    <property type="molecule type" value="Genomic_DNA"/>
</dbReference>
<organism evidence="1 2">
    <name type="scientific">Microcystis panniformis FACHB-1757</name>
    <dbReference type="NCBI Taxonomy" id="1638788"/>
    <lineage>
        <taxon>Bacteria</taxon>
        <taxon>Bacillati</taxon>
        <taxon>Cyanobacteriota</taxon>
        <taxon>Cyanophyceae</taxon>
        <taxon>Oscillatoriophycideae</taxon>
        <taxon>Chroococcales</taxon>
        <taxon>Microcystaceae</taxon>
        <taxon>Microcystis</taxon>
    </lineage>
</organism>
<reference evidence="1 2" key="1">
    <citation type="journal article" date="2016" name="Stand. Genomic Sci.">
        <title>Complete genome sequence and genomic characterization of Microcystis panniformis FACHB 1757 by third-generation sequencing.</title>
        <authorList>
            <person name="Zhang J.Y."/>
            <person name="Guan R."/>
            <person name="Zhang H.J."/>
            <person name="Li H."/>
            <person name="Xiao P."/>
            <person name="Yu G.L."/>
            <person name="Du L."/>
            <person name="Cao D.M."/>
            <person name="Zhu B.C."/>
            <person name="Li R.H."/>
            <person name="Lu Z.H."/>
        </authorList>
    </citation>
    <scope>NUCLEOTIDE SEQUENCE [LARGE SCALE GENOMIC DNA]</scope>
    <source>
        <strain evidence="1 2">FACHB-1757</strain>
    </source>
</reference>
<keyword evidence="2" id="KW-1185">Reference proteome</keyword>
<evidence type="ECO:0000313" key="2">
    <source>
        <dbReference type="Proteomes" id="UP000068167"/>
    </source>
</evidence>
<dbReference type="PATRIC" id="fig|1638788.3.peg.3128"/>
<dbReference type="AlphaFoldDB" id="A0A0K1S1X1"/>
<dbReference type="KEGG" id="mpk:VL20_3106"/>
<name>A0A0K1S1X1_9CHRO</name>
<evidence type="ECO:0000313" key="1">
    <source>
        <dbReference type="EMBL" id="AKV68127.1"/>
    </source>
</evidence>
<protein>
    <submittedName>
        <fullName evidence="1">Uncharacterized protein</fullName>
    </submittedName>
</protein>